<reference evidence="2 4" key="1">
    <citation type="submission" date="2016-10" db="EMBL/GenBank/DDBJ databases">
        <authorList>
            <person name="de Groot N.N."/>
        </authorList>
    </citation>
    <scope>NUCLEOTIDE SEQUENCE [LARGE SCALE GENOMIC DNA]</scope>
    <source>
        <strain evidence="2 4">DSM 10495</strain>
    </source>
</reference>
<dbReference type="Proteomes" id="UP000182652">
    <property type="component" value="Unassembled WGS sequence"/>
</dbReference>
<dbReference type="EMBL" id="FNSN01000006">
    <property type="protein sequence ID" value="SEC97085.1"/>
    <property type="molecule type" value="Genomic_DNA"/>
</dbReference>
<organism evidence="2 4">
    <name type="scientific">Arthrobacter woluwensis</name>
    <dbReference type="NCBI Taxonomy" id="156980"/>
    <lineage>
        <taxon>Bacteria</taxon>
        <taxon>Bacillati</taxon>
        <taxon>Actinomycetota</taxon>
        <taxon>Actinomycetes</taxon>
        <taxon>Micrococcales</taxon>
        <taxon>Micrococcaceae</taxon>
        <taxon>Arthrobacter</taxon>
    </lineage>
</organism>
<protein>
    <submittedName>
        <fullName evidence="2">Phage portal protein, SPP1 Gp6-like</fullName>
    </submittedName>
</protein>
<dbReference type="EMBL" id="FNSN01000003">
    <property type="protein sequence ID" value="SEC54650.1"/>
    <property type="molecule type" value="Genomic_DNA"/>
</dbReference>
<evidence type="ECO:0000313" key="3">
    <source>
        <dbReference type="EMBL" id="SEC97085.1"/>
    </source>
</evidence>
<evidence type="ECO:0000313" key="2">
    <source>
        <dbReference type="EMBL" id="SEC90877.1"/>
    </source>
</evidence>
<evidence type="ECO:0000313" key="4">
    <source>
        <dbReference type="Proteomes" id="UP000182652"/>
    </source>
</evidence>
<evidence type="ECO:0000313" key="1">
    <source>
        <dbReference type="EMBL" id="SEC54650.1"/>
    </source>
</evidence>
<accession>A0A1H4WC53</accession>
<keyword evidence="4" id="KW-1185">Reference proteome</keyword>
<proteinExistence type="predicted"/>
<dbReference type="RefSeq" id="WP_066217433.1">
    <property type="nucleotide sequence ID" value="NZ_FNSN01000003.1"/>
</dbReference>
<dbReference type="InterPro" id="IPR021145">
    <property type="entry name" value="Portal_protein_SPP1_Gp6-like"/>
</dbReference>
<dbReference type="STRING" id="156980.SAMN04489745_3144"/>
<dbReference type="EMBL" id="FNSN01000004">
    <property type="protein sequence ID" value="SEC90877.1"/>
    <property type="molecule type" value="Genomic_DNA"/>
</dbReference>
<sequence length="487" mass="53369">MSWGYQDLSKLTVEGLGDDELRIARKLFATWAARLPKTLRRSQYADAENPFKDLGIALPPQLRNAKFYLSWAAMAVRRPSLRVQFDGLHLPGSEDPFDLGEVLKANNFGLEFQQAVTGANKHSVSFMTVAKGTDGEAPAQIIGHSAESAAGIWDRRKRRMSALLTITDVDQLSNPTEFVLWLEDSVITCKLDDGKWKSNKEKHSIGRVLAVAIRNDPQGNAPFGRSRLTNSVMALNDMAVRAFVRMEGNAEFYSTPQLAILGIAEDAFSGSVEEAKFKLAMARLLALTKDEDGDIPQLKQLQQATMTPHSDMLRTVAMAFSGETGLSPSSLGVLHDQPSSAEAIRAAEHELLIDIMWQNQYVLAPAVEEIAGLAYMVKEDETSLPDEFWKLSARFRNPEFRSMSAEADALTKLAPVLPQIIQYPTLAGRVFTDDEVDSLRQEAQKGMVSDFINRVAGQSAVTPEVAAEVAKGADNQQGRASISGGGK</sequence>
<name>A0A1H4WC53_9MICC</name>
<dbReference type="AlphaFoldDB" id="A0A1H4WC53"/>
<gene>
    <name evidence="1" type="ORF">SAMN04489745_3144</name>
    <name evidence="2" type="ORF">SAMN04489745_3485</name>
    <name evidence="3" type="ORF">SAMN04489745_3587</name>
</gene>
<dbReference type="Pfam" id="PF05133">
    <property type="entry name" value="SPP1_portal"/>
    <property type="match status" value="1"/>
</dbReference>